<comment type="function">
    <text evidence="5">Acts both as a biotin--[acetyl-CoA-carboxylase] ligase and a repressor.</text>
</comment>
<keyword evidence="5" id="KW-0804">Transcription</keyword>
<accession>A0A1G7J5Q2</accession>
<keyword evidence="2 5" id="KW-0547">Nucleotide-binding</keyword>
<keyword evidence="5" id="KW-0678">Repressor</keyword>
<keyword evidence="1 5" id="KW-0436">Ligase</keyword>
<dbReference type="Proteomes" id="UP000183404">
    <property type="component" value="Unassembled WGS sequence"/>
</dbReference>
<dbReference type="EMBL" id="FNBS01000006">
    <property type="protein sequence ID" value="SDF20216.1"/>
    <property type="molecule type" value="Genomic_DNA"/>
</dbReference>
<dbReference type="RefSeq" id="WP_074592080.1">
    <property type="nucleotide sequence ID" value="NZ_FNBS01000006.1"/>
</dbReference>
<feature type="DNA-binding region" description="H-T-H motif" evidence="5">
    <location>
        <begin position="20"/>
        <end position="39"/>
    </location>
</feature>
<gene>
    <name evidence="5" type="primary">birA</name>
    <name evidence="7" type="ORF">SAMN04244560_00390</name>
</gene>
<dbReference type="GO" id="GO:0004077">
    <property type="term" value="F:biotin--[biotin carboxyl-carrier protein] ligase activity"/>
    <property type="evidence" value="ECO:0007669"/>
    <property type="project" value="UniProtKB-UniRule"/>
</dbReference>
<dbReference type="Gene3D" id="2.30.30.100">
    <property type="match status" value="1"/>
</dbReference>
<keyword evidence="3 5" id="KW-0067">ATP-binding</keyword>
<dbReference type="InterPro" id="IPR036388">
    <property type="entry name" value="WH-like_DNA-bd_sf"/>
</dbReference>
<dbReference type="InterPro" id="IPR003142">
    <property type="entry name" value="BPL_C"/>
</dbReference>
<dbReference type="PANTHER" id="PTHR12835">
    <property type="entry name" value="BIOTIN PROTEIN LIGASE"/>
    <property type="match status" value="1"/>
</dbReference>
<organism evidence="7 8">
    <name type="scientific">Thermoanaerobacter thermohydrosulfuricus</name>
    <name type="common">Clostridium thermohydrosulfuricum</name>
    <dbReference type="NCBI Taxonomy" id="1516"/>
    <lineage>
        <taxon>Bacteria</taxon>
        <taxon>Bacillati</taxon>
        <taxon>Bacillota</taxon>
        <taxon>Clostridia</taxon>
        <taxon>Thermoanaerobacterales</taxon>
        <taxon>Thermoanaerobacteraceae</taxon>
        <taxon>Thermoanaerobacter</taxon>
    </lineage>
</organism>
<evidence type="ECO:0000256" key="1">
    <source>
        <dbReference type="ARBA" id="ARBA00022598"/>
    </source>
</evidence>
<evidence type="ECO:0000256" key="2">
    <source>
        <dbReference type="ARBA" id="ARBA00022741"/>
    </source>
</evidence>
<dbReference type="EC" id="6.3.4.15" evidence="5"/>
<evidence type="ECO:0000256" key="3">
    <source>
        <dbReference type="ARBA" id="ARBA00022840"/>
    </source>
</evidence>
<evidence type="ECO:0000313" key="7">
    <source>
        <dbReference type="EMBL" id="SDF20216.1"/>
    </source>
</evidence>
<dbReference type="AlphaFoldDB" id="A0A1G7J5Q2"/>
<dbReference type="NCBIfam" id="TIGR00121">
    <property type="entry name" value="birA_ligase"/>
    <property type="match status" value="1"/>
</dbReference>
<protein>
    <recommendedName>
        <fullName evidence="5">Bifunctional ligase/repressor BirA</fullName>
    </recommendedName>
    <alternativeName>
        <fullName evidence="5">Biotin--[acetyl-CoA-carboxylase] ligase</fullName>
        <ecNumber evidence="5">6.3.4.15</ecNumber>
    </alternativeName>
    <alternativeName>
        <fullName evidence="5">Biotin--protein ligase</fullName>
    </alternativeName>
    <alternativeName>
        <fullName evidence="5">Biotin-[acetyl-CoA carboxylase] synthetase</fullName>
    </alternativeName>
</protein>
<dbReference type="PROSITE" id="PS51733">
    <property type="entry name" value="BPL_LPL_CATALYTIC"/>
    <property type="match status" value="1"/>
</dbReference>
<comment type="similarity">
    <text evidence="5">Belongs to the biotin--protein ligase family.</text>
</comment>
<dbReference type="GO" id="GO:0006355">
    <property type="term" value="P:regulation of DNA-templated transcription"/>
    <property type="evidence" value="ECO:0007669"/>
    <property type="project" value="UniProtKB-UniRule"/>
</dbReference>
<feature type="binding site" evidence="5">
    <location>
        <begin position="118"/>
        <end position="120"/>
    </location>
    <ligand>
        <name>biotin</name>
        <dbReference type="ChEBI" id="CHEBI:57586"/>
    </ligand>
</feature>
<dbReference type="GO" id="GO:0005737">
    <property type="term" value="C:cytoplasm"/>
    <property type="evidence" value="ECO:0007669"/>
    <property type="project" value="TreeGrafter"/>
</dbReference>
<evidence type="ECO:0000256" key="4">
    <source>
        <dbReference type="ARBA" id="ARBA00023267"/>
    </source>
</evidence>
<feature type="binding site" evidence="5">
    <location>
        <position position="114"/>
    </location>
    <ligand>
        <name>biotin</name>
        <dbReference type="ChEBI" id="CHEBI:57586"/>
    </ligand>
</feature>
<dbReference type="SUPFAM" id="SSF50037">
    <property type="entry name" value="C-terminal domain of transcriptional repressors"/>
    <property type="match status" value="1"/>
</dbReference>
<comment type="catalytic activity">
    <reaction evidence="5">
        <text>biotin + L-lysyl-[protein] + ATP = N(6)-biotinyl-L-lysyl-[protein] + AMP + diphosphate + H(+)</text>
        <dbReference type="Rhea" id="RHEA:11756"/>
        <dbReference type="Rhea" id="RHEA-COMP:9752"/>
        <dbReference type="Rhea" id="RHEA-COMP:10505"/>
        <dbReference type="ChEBI" id="CHEBI:15378"/>
        <dbReference type="ChEBI" id="CHEBI:29969"/>
        <dbReference type="ChEBI" id="CHEBI:30616"/>
        <dbReference type="ChEBI" id="CHEBI:33019"/>
        <dbReference type="ChEBI" id="CHEBI:57586"/>
        <dbReference type="ChEBI" id="CHEBI:83144"/>
        <dbReference type="ChEBI" id="CHEBI:456215"/>
        <dbReference type="EC" id="6.3.4.15"/>
    </reaction>
</comment>
<evidence type="ECO:0000259" key="6">
    <source>
        <dbReference type="PROSITE" id="PS51733"/>
    </source>
</evidence>
<dbReference type="InterPro" id="IPR030855">
    <property type="entry name" value="Bifunct_BirA"/>
</dbReference>
<dbReference type="GO" id="GO:0005524">
    <property type="term" value="F:ATP binding"/>
    <property type="evidence" value="ECO:0007669"/>
    <property type="project" value="UniProtKB-UniRule"/>
</dbReference>
<dbReference type="InterPro" id="IPR008988">
    <property type="entry name" value="Transcriptional_repressor_C"/>
</dbReference>
<dbReference type="SUPFAM" id="SSF46785">
    <property type="entry name" value="Winged helix' DNA-binding domain"/>
    <property type="match status" value="1"/>
</dbReference>
<dbReference type="GO" id="GO:0016740">
    <property type="term" value="F:transferase activity"/>
    <property type="evidence" value="ECO:0007669"/>
    <property type="project" value="UniProtKB-ARBA"/>
</dbReference>
<dbReference type="Pfam" id="PF08279">
    <property type="entry name" value="HTH_11"/>
    <property type="match status" value="1"/>
</dbReference>
<dbReference type="InterPro" id="IPR013196">
    <property type="entry name" value="HTH_11"/>
</dbReference>
<dbReference type="Pfam" id="PF03099">
    <property type="entry name" value="BPL_LplA_LipB"/>
    <property type="match status" value="1"/>
</dbReference>
<dbReference type="InterPro" id="IPR045864">
    <property type="entry name" value="aa-tRNA-synth_II/BPL/LPL"/>
</dbReference>
<dbReference type="InterPro" id="IPR004408">
    <property type="entry name" value="Biotin_CoA_COase_ligase"/>
</dbReference>
<proteinExistence type="inferred from homology"/>
<feature type="domain" description="BPL/LPL catalytic" evidence="6">
    <location>
        <begin position="68"/>
        <end position="256"/>
    </location>
</feature>
<dbReference type="HAMAP" id="MF_00978">
    <property type="entry name" value="Bifunct_BirA"/>
    <property type="match status" value="1"/>
</dbReference>
<dbReference type="Gene3D" id="1.10.10.10">
    <property type="entry name" value="Winged helix-like DNA-binding domain superfamily/Winged helix DNA-binding domain"/>
    <property type="match status" value="1"/>
</dbReference>
<keyword evidence="5" id="KW-0805">Transcription regulation</keyword>
<feature type="binding site" evidence="5">
    <location>
        <begin position="91"/>
        <end position="93"/>
    </location>
    <ligand>
        <name>biotin</name>
        <dbReference type="ChEBI" id="CHEBI:57586"/>
    </ligand>
</feature>
<dbReference type="SUPFAM" id="SSF55681">
    <property type="entry name" value="Class II aaRS and biotin synthetases"/>
    <property type="match status" value="1"/>
</dbReference>
<dbReference type="GO" id="GO:0003677">
    <property type="term" value="F:DNA binding"/>
    <property type="evidence" value="ECO:0007669"/>
    <property type="project" value="UniProtKB-UniRule"/>
</dbReference>
<keyword evidence="4 5" id="KW-0092">Biotin</keyword>
<dbReference type="Pfam" id="PF02237">
    <property type="entry name" value="BPL_C"/>
    <property type="match status" value="1"/>
</dbReference>
<sequence>MLRQRLLRLLKENKGKYISGQKLSEQLNVSRTAIWKHINELKNEGYQIEAHRKMGYILLSEPDLLTYEEVSPYLSTNFLGKYYMHKLVIDSTNNFAKEIASNVPDGTVIIAEEQTAGRGRLGRSWISQKGCGIWMSIILKPNIQPKEAINLTQLAAISVVKAIEEVFHVESKIKWPNDIILNNKKVCGILTEMSSEIDKINYVIIGIGVNVNCDNFPEELKGKATSLYLETNSKVDRKKLTASILNNLEFYYNAYLQKGFEYIRPICIEKSITIGRQIKVIANEGEIEGKAVTIDNNGSLVVETKEGKRLSIMSGDVSVRGLLDYV</sequence>
<reference evidence="7 8" key="1">
    <citation type="submission" date="2016-10" db="EMBL/GenBank/DDBJ databases">
        <authorList>
            <person name="de Groot N.N."/>
        </authorList>
    </citation>
    <scope>NUCLEOTIDE SEQUENCE [LARGE SCALE GENOMIC DNA]</scope>
    <source>
        <strain evidence="7 8">DSM 569</strain>
    </source>
</reference>
<feature type="binding site" evidence="5">
    <location>
        <position position="185"/>
    </location>
    <ligand>
        <name>biotin</name>
        <dbReference type="ChEBI" id="CHEBI:57586"/>
    </ligand>
</feature>
<keyword evidence="5" id="KW-0238">DNA-binding</keyword>
<dbReference type="InterPro" id="IPR036390">
    <property type="entry name" value="WH_DNA-bd_sf"/>
</dbReference>
<name>A0A1G7J5Q2_THETY</name>
<dbReference type="PANTHER" id="PTHR12835:SF5">
    <property type="entry name" value="BIOTIN--PROTEIN LIGASE"/>
    <property type="match status" value="1"/>
</dbReference>
<evidence type="ECO:0000256" key="5">
    <source>
        <dbReference type="HAMAP-Rule" id="MF_00978"/>
    </source>
</evidence>
<dbReference type="InterPro" id="IPR004143">
    <property type="entry name" value="BPL_LPL_catalytic"/>
</dbReference>
<evidence type="ECO:0000313" key="8">
    <source>
        <dbReference type="Proteomes" id="UP000183404"/>
    </source>
</evidence>
<dbReference type="GO" id="GO:0009249">
    <property type="term" value="P:protein lipoylation"/>
    <property type="evidence" value="ECO:0007669"/>
    <property type="project" value="UniProtKB-ARBA"/>
</dbReference>
<dbReference type="Gene3D" id="3.30.930.10">
    <property type="entry name" value="Bira Bifunctional Protein, Domain 2"/>
    <property type="match status" value="1"/>
</dbReference>
<dbReference type="CDD" id="cd16442">
    <property type="entry name" value="BPL"/>
    <property type="match status" value="1"/>
</dbReference>